<feature type="compositionally biased region" description="Low complexity" evidence="1">
    <location>
        <begin position="44"/>
        <end position="70"/>
    </location>
</feature>
<protein>
    <submittedName>
        <fullName evidence="2">Uncharacterized protein</fullName>
    </submittedName>
</protein>
<accession>A0A4D4L8V2</accession>
<feature type="compositionally biased region" description="Pro residues" evidence="1">
    <location>
        <begin position="71"/>
        <end position="84"/>
    </location>
</feature>
<dbReference type="AlphaFoldDB" id="A0A4D4L8V2"/>
<reference evidence="2 3" key="1">
    <citation type="journal article" date="2020" name="Int. J. Syst. Evol. Microbiol.">
        <title>Reclassification of Streptomyces castelarensis and Streptomyces sporoclivatus as later heterotypic synonyms of Streptomyces antimycoticus.</title>
        <authorList>
            <person name="Komaki H."/>
            <person name="Tamura T."/>
        </authorList>
    </citation>
    <scope>NUCLEOTIDE SEQUENCE [LARGE SCALE GENOMIC DNA]</scope>
    <source>
        <strain evidence="2 3">NBRC 13459</strain>
    </source>
</reference>
<feature type="region of interest" description="Disordered" evidence="1">
    <location>
        <begin position="42"/>
        <end position="92"/>
    </location>
</feature>
<dbReference type="Proteomes" id="UP000301309">
    <property type="component" value="Unassembled WGS sequence"/>
</dbReference>
<gene>
    <name evidence="2" type="ORF">SVIO_081480</name>
</gene>
<keyword evidence="3" id="KW-1185">Reference proteome</keyword>
<evidence type="ECO:0000256" key="1">
    <source>
        <dbReference type="SAM" id="MobiDB-lite"/>
    </source>
</evidence>
<evidence type="ECO:0000313" key="3">
    <source>
        <dbReference type="Proteomes" id="UP000301309"/>
    </source>
</evidence>
<comment type="caution">
    <text evidence="2">The sequence shown here is derived from an EMBL/GenBank/DDBJ whole genome shotgun (WGS) entry which is preliminary data.</text>
</comment>
<proteinExistence type="predicted"/>
<evidence type="ECO:0000313" key="2">
    <source>
        <dbReference type="EMBL" id="GDY57525.1"/>
    </source>
</evidence>
<sequence length="92" mass="9636">MWDWADLDRLNRPCEISTPVDDEAIRVRRLASWHAAVRRARLHAPAGQDGPAPAAPVVSPPVGTGTAAEPAPAPREPAASPRPEPSTTGGTS</sequence>
<name>A0A4D4L8V2_STRVO</name>
<organism evidence="2 3">
    <name type="scientific">Streptomyces violaceusniger</name>
    <dbReference type="NCBI Taxonomy" id="68280"/>
    <lineage>
        <taxon>Bacteria</taxon>
        <taxon>Bacillati</taxon>
        <taxon>Actinomycetota</taxon>
        <taxon>Actinomycetes</taxon>
        <taxon>Kitasatosporales</taxon>
        <taxon>Streptomycetaceae</taxon>
        <taxon>Streptomyces</taxon>
        <taxon>Streptomyces violaceusniger group</taxon>
    </lineage>
</organism>
<dbReference type="EMBL" id="BJHW01000001">
    <property type="protein sequence ID" value="GDY57525.1"/>
    <property type="molecule type" value="Genomic_DNA"/>
</dbReference>